<dbReference type="EMBL" id="JADIMG010000008">
    <property type="protein sequence ID" value="MBO8458953.1"/>
    <property type="molecule type" value="Genomic_DNA"/>
</dbReference>
<reference evidence="1" key="2">
    <citation type="journal article" date="2021" name="PeerJ">
        <title>Extensive microbial diversity within the chicken gut microbiome revealed by metagenomics and culture.</title>
        <authorList>
            <person name="Gilroy R."/>
            <person name="Ravi A."/>
            <person name="Getino M."/>
            <person name="Pursley I."/>
            <person name="Horton D.L."/>
            <person name="Alikhan N.F."/>
            <person name="Baker D."/>
            <person name="Gharbi K."/>
            <person name="Hall N."/>
            <person name="Watson M."/>
            <person name="Adriaenssens E.M."/>
            <person name="Foster-Nyarko E."/>
            <person name="Jarju S."/>
            <person name="Secka A."/>
            <person name="Antonio M."/>
            <person name="Oren A."/>
            <person name="Chaudhuri R.R."/>
            <person name="La Ragione R."/>
            <person name="Hildebrand F."/>
            <person name="Pallen M.J."/>
        </authorList>
    </citation>
    <scope>NUCLEOTIDE SEQUENCE</scope>
    <source>
        <strain evidence="1">G3-3990</strain>
    </source>
</reference>
<dbReference type="Proteomes" id="UP000823641">
    <property type="component" value="Unassembled WGS sequence"/>
</dbReference>
<protein>
    <submittedName>
        <fullName evidence="1">Uncharacterized protein</fullName>
    </submittedName>
</protein>
<accession>A0A9D9HSB5</accession>
<dbReference type="AlphaFoldDB" id="A0A9D9HSB5"/>
<comment type="caution">
    <text evidence="1">The sequence shown here is derived from an EMBL/GenBank/DDBJ whole genome shotgun (WGS) entry which is preliminary data.</text>
</comment>
<gene>
    <name evidence="1" type="ORF">IAA73_01255</name>
</gene>
<name>A0A9D9HSB5_9BACT</name>
<proteinExistence type="predicted"/>
<sequence length="72" mass="8439">MGYITCLAWSVEETERFSAPLAVDWENENEIRGIEDIKDGYRQMTQVCFAKFSDKMSVNLGFEKTYFREEGK</sequence>
<reference evidence="1" key="1">
    <citation type="submission" date="2020-10" db="EMBL/GenBank/DDBJ databases">
        <authorList>
            <person name="Gilroy R."/>
        </authorList>
    </citation>
    <scope>NUCLEOTIDE SEQUENCE</scope>
    <source>
        <strain evidence="1">G3-3990</strain>
    </source>
</reference>
<evidence type="ECO:0000313" key="1">
    <source>
        <dbReference type="EMBL" id="MBO8458953.1"/>
    </source>
</evidence>
<evidence type="ECO:0000313" key="2">
    <source>
        <dbReference type="Proteomes" id="UP000823641"/>
    </source>
</evidence>
<organism evidence="1 2">
    <name type="scientific">Candidatus Gallipaludibacter merdavium</name>
    <dbReference type="NCBI Taxonomy" id="2840839"/>
    <lineage>
        <taxon>Bacteria</taxon>
        <taxon>Pseudomonadati</taxon>
        <taxon>Bacteroidota</taxon>
        <taxon>Bacteroidia</taxon>
        <taxon>Bacteroidales</taxon>
        <taxon>Candidatus Gallipaludibacter</taxon>
    </lineage>
</organism>